<dbReference type="PIRSF" id="PIRSF003230">
    <property type="entry name" value="YbgC"/>
    <property type="match status" value="1"/>
</dbReference>
<dbReference type="Pfam" id="PF13279">
    <property type="entry name" value="4HBT_2"/>
    <property type="match status" value="1"/>
</dbReference>
<dbReference type="PANTHER" id="PTHR31793:SF27">
    <property type="entry name" value="NOVEL THIOESTERASE SUPERFAMILY DOMAIN AND SAPOSIN A-TYPE DOMAIN CONTAINING PROTEIN (0610012H03RIK)"/>
    <property type="match status" value="1"/>
</dbReference>
<keyword evidence="2" id="KW-0378">Hydrolase</keyword>
<dbReference type="RefSeq" id="WP_194452794.1">
    <property type="nucleotide sequence ID" value="NZ_CP063849.1"/>
</dbReference>
<dbReference type="Gene3D" id="3.10.129.10">
    <property type="entry name" value="Hotdog Thioesterase"/>
    <property type="match status" value="1"/>
</dbReference>
<dbReference type="SUPFAM" id="SSF54637">
    <property type="entry name" value="Thioesterase/thiol ester dehydrase-isomerase"/>
    <property type="match status" value="1"/>
</dbReference>
<comment type="similarity">
    <text evidence="1">Belongs to the 4-hydroxybenzoyl-CoA thioesterase family.</text>
</comment>
<protein>
    <submittedName>
        <fullName evidence="3">Acyl-CoA thioesterase</fullName>
    </submittedName>
</protein>
<sequence length="139" mass="15680">MSTRAPFAWRSRIRFVDTDASCRIHYSALFRHLETAEDEFMRSLGFAYSERAPAHLSYPRVHVEADYLAALRYDDPIYITVGVSKLGTSSYTLEFNVYLEETSEVAASGIVTVVCMSTKTQKACPLPEDLREALSGQRT</sequence>
<dbReference type="InterPro" id="IPR029069">
    <property type="entry name" value="HotDog_dom_sf"/>
</dbReference>
<accession>A0A7S7NXS6</accession>
<evidence type="ECO:0000256" key="1">
    <source>
        <dbReference type="ARBA" id="ARBA00005953"/>
    </source>
</evidence>
<dbReference type="CDD" id="cd00586">
    <property type="entry name" value="4HBT"/>
    <property type="match status" value="1"/>
</dbReference>
<dbReference type="AlphaFoldDB" id="A0A7S7NXS6"/>
<name>A0A7S7NXS6_PALFE</name>
<dbReference type="Proteomes" id="UP000593892">
    <property type="component" value="Chromosome"/>
</dbReference>
<dbReference type="GO" id="GO:0047617">
    <property type="term" value="F:fatty acyl-CoA hydrolase activity"/>
    <property type="evidence" value="ECO:0007669"/>
    <property type="project" value="TreeGrafter"/>
</dbReference>
<evidence type="ECO:0000313" key="3">
    <source>
        <dbReference type="EMBL" id="QOY91139.1"/>
    </source>
</evidence>
<organism evidence="3 4">
    <name type="scientific">Paludibaculum fermentans</name>
    <dbReference type="NCBI Taxonomy" id="1473598"/>
    <lineage>
        <taxon>Bacteria</taxon>
        <taxon>Pseudomonadati</taxon>
        <taxon>Acidobacteriota</taxon>
        <taxon>Terriglobia</taxon>
        <taxon>Bryobacterales</taxon>
        <taxon>Bryobacteraceae</taxon>
        <taxon>Paludibaculum</taxon>
    </lineage>
</organism>
<evidence type="ECO:0000256" key="2">
    <source>
        <dbReference type="ARBA" id="ARBA00022801"/>
    </source>
</evidence>
<dbReference type="EMBL" id="CP063849">
    <property type="protein sequence ID" value="QOY91139.1"/>
    <property type="molecule type" value="Genomic_DNA"/>
</dbReference>
<dbReference type="InterPro" id="IPR050563">
    <property type="entry name" value="4-hydroxybenzoyl-CoA_TE"/>
</dbReference>
<evidence type="ECO:0000313" key="4">
    <source>
        <dbReference type="Proteomes" id="UP000593892"/>
    </source>
</evidence>
<dbReference type="InterPro" id="IPR006684">
    <property type="entry name" value="YbgC/YbaW"/>
</dbReference>
<dbReference type="PANTHER" id="PTHR31793">
    <property type="entry name" value="4-HYDROXYBENZOYL-COA THIOESTERASE FAMILY MEMBER"/>
    <property type="match status" value="1"/>
</dbReference>
<dbReference type="KEGG" id="pfer:IRI77_14680"/>
<proteinExistence type="inferred from homology"/>
<reference evidence="3 4" key="1">
    <citation type="submission" date="2020-10" db="EMBL/GenBank/DDBJ databases">
        <title>Complete genome sequence of Paludibaculum fermentans P105T, a facultatively anaerobic acidobacterium capable of dissimilatory Fe(III) reduction.</title>
        <authorList>
            <person name="Dedysh S.N."/>
            <person name="Beletsky A.V."/>
            <person name="Kulichevskaya I.S."/>
            <person name="Mardanov A.V."/>
            <person name="Ravin N.V."/>
        </authorList>
    </citation>
    <scope>NUCLEOTIDE SEQUENCE [LARGE SCALE GENOMIC DNA]</scope>
    <source>
        <strain evidence="3 4">P105</strain>
    </source>
</reference>
<keyword evidence="4" id="KW-1185">Reference proteome</keyword>
<gene>
    <name evidence="3" type="ORF">IRI77_14680</name>
</gene>